<dbReference type="EMBL" id="FTNE01000012">
    <property type="protein sequence ID" value="SIQ96393.1"/>
    <property type="molecule type" value="Genomic_DNA"/>
</dbReference>
<evidence type="ECO:0000313" key="4">
    <source>
        <dbReference type="Proteomes" id="UP000186308"/>
    </source>
</evidence>
<feature type="transmembrane region" description="Helical" evidence="1">
    <location>
        <begin position="178"/>
        <end position="197"/>
    </location>
</feature>
<feature type="transmembrane region" description="Helical" evidence="1">
    <location>
        <begin position="150"/>
        <end position="171"/>
    </location>
</feature>
<proteinExistence type="predicted"/>
<dbReference type="Gene3D" id="1.20.144.10">
    <property type="entry name" value="Phosphatidic acid phosphatase type 2/haloperoxidase"/>
    <property type="match status" value="1"/>
</dbReference>
<reference evidence="3 4" key="1">
    <citation type="submission" date="2017-01" db="EMBL/GenBank/DDBJ databases">
        <authorList>
            <person name="Varghese N."/>
            <person name="Submissions S."/>
        </authorList>
    </citation>
    <scope>NUCLEOTIDE SEQUENCE [LARGE SCALE GENOMIC DNA]</scope>
    <source>
        <strain evidence="3 4">ATCC 35905</strain>
    </source>
</reference>
<dbReference type="InterPro" id="IPR036938">
    <property type="entry name" value="PAP2/HPO_sf"/>
</dbReference>
<name>A0A8G2CLA1_ACIRU</name>
<dbReference type="InterPro" id="IPR000326">
    <property type="entry name" value="PAP2/HPO"/>
</dbReference>
<keyword evidence="1" id="KW-0812">Transmembrane</keyword>
<accession>A0A8G2CLA1</accession>
<gene>
    <name evidence="3" type="ORF">SAMN05421828_112107</name>
</gene>
<keyword evidence="4" id="KW-1185">Reference proteome</keyword>
<feature type="transmembrane region" description="Helical" evidence="1">
    <location>
        <begin position="203"/>
        <end position="223"/>
    </location>
</feature>
<dbReference type="AlphaFoldDB" id="A0A8G2CLA1"/>
<sequence length="229" mass="24604">MSEQLDRTVVRAGPALRRGVAGAVATIGLILVAITYIDRPVARFMAVHVHDRLPFIAMAAMANLPSPLATIALVGIVVAHWCGIPLNRTGRMVLAIALATLVAIMIKNQLKFDFGRVWPQSYPFPGIHDHPSYLNDHVFGFFPFHGGSSYASFPSGHTTAITAPMAMLWLLAPRYRPLWGGAIVLVIIGLIAADFHFVSDTIAGFALGVTVAAGAVSLTAGWIDQGRRR</sequence>
<comment type="caution">
    <text evidence="3">The sequence shown here is derived from an EMBL/GenBank/DDBJ whole genome shotgun (WGS) entry which is preliminary data.</text>
</comment>
<feature type="transmembrane region" description="Helical" evidence="1">
    <location>
        <begin position="57"/>
        <end position="81"/>
    </location>
</feature>
<keyword evidence="1" id="KW-1133">Transmembrane helix</keyword>
<dbReference type="Proteomes" id="UP000186308">
    <property type="component" value="Unassembled WGS sequence"/>
</dbReference>
<dbReference type="SUPFAM" id="SSF48317">
    <property type="entry name" value="Acid phosphatase/Vanadium-dependent haloperoxidase"/>
    <property type="match status" value="1"/>
</dbReference>
<feature type="transmembrane region" description="Helical" evidence="1">
    <location>
        <begin position="20"/>
        <end position="37"/>
    </location>
</feature>
<feature type="transmembrane region" description="Helical" evidence="1">
    <location>
        <begin position="93"/>
        <end position="110"/>
    </location>
</feature>
<protein>
    <submittedName>
        <fullName evidence="3">PAP2 superfamily protein</fullName>
    </submittedName>
</protein>
<evidence type="ECO:0000259" key="2">
    <source>
        <dbReference type="Pfam" id="PF01569"/>
    </source>
</evidence>
<evidence type="ECO:0000313" key="3">
    <source>
        <dbReference type="EMBL" id="SIQ96393.1"/>
    </source>
</evidence>
<keyword evidence="1" id="KW-0472">Membrane</keyword>
<evidence type="ECO:0000256" key="1">
    <source>
        <dbReference type="SAM" id="Phobius"/>
    </source>
</evidence>
<feature type="domain" description="Phosphatidic acid phosphatase type 2/haloperoxidase" evidence="2">
    <location>
        <begin position="94"/>
        <end position="218"/>
    </location>
</feature>
<dbReference type="Pfam" id="PF01569">
    <property type="entry name" value="PAP2"/>
    <property type="match status" value="1"/>
</dbReference>
<dbReference type="RefSeq" id="WP_029312141.1">
    <property type="nucleotide sequence ID" value="NZ_FTNE01000012.1"/>
</dbReference>
<organism evidence="3 4">
    <name type="scientific">Acidiphilium rubrum</name>
    <dbReference type="NCBI Taxonomy" id="526"/>
    <lineage>
        <taxon>Bacteria</taxon>
        <taxon>Pseudomonadati</taxon>
        <taxon>Pseudomonadota</taxon>
        <taxon>Alphaproteobacteria</taxon>
        <taxon>Acetobacterales</taxon>
        <taxon>Acidocellaceae</taxon>
        <taxon>Acidiphilium</taxon>
    </lineage>
</organism>